<evidence type="ECO:0000313" key="2">
    <source>
        <dbReference type="EMBL" id="KIH88418.1"/>
    </source>
</evidence>
<gene>
    <name evidence="2" type="ORF">SPBR_07810</name>
</gene>
<dbReference type="EMBL" id="AWTV01000009">
    <property type="protein sequence ID" value="KIH88418.1"/>
    <property type="molecule type" value="Genomic_DNA"/>
</dbReference>
<proteinExistence type="predicted"/>
<dbReference type="RefSeq" id="XP_040616428.1">
    <property type="nucleotide sequence ID" value="XM_040766064.1"/>
</dbReference>
<sequence>MGKEPSFDVVLDDQLDYTYVPQVTIATRAAAAEERATLRFLERWTERGGISRDGADDEDEDDDIGDRFRDDGRYLANENRDITRLLDNVRRIHANDPNAPDLPTGHKMVLLDRARRVKFGYVKPPPQTLVGGLDGGVNTCVYQRRRVRPGEDDAFSLRRAPAARTSIAPRHRADTGTACVGVLPDTIITARVPRPVTGRGSGVAKRGSTTKTNKRNARLQRELAEYLLRQPAANTVQVAVRGK</sequence>
<dbReference type="OrthoDB" id="5213759at2759"/>
<name>A0A0C2FBE8_9PEZI</name>
<reference evidence="2 3" key="1">
    <citation type="journal article" date="2014" name="BMC Genomics">
        <title>Comparative genomics of the major fungal agents of human and animal Sporotrichosis: Sporothrix schenckii and Sporothrix brasiliensis.</title>
        <authorList>
            <person name="Teixeira M.M."/>
            <person name="de Almeida L.G."/>
            <person name="Kubitschek-Barreira P."/>
            <person name="Alves F.L."/>
            <person name="Kioshima E.S."/>
            <person name="Abadio A.K."/>
            <person name="Fernandes L."/>
            <person name="Derengowski L.S."/>
            <person name="Ferreira K.S."/>
            <person name="Souza R.C."/>
            <person name="Ruiz J.C."/>
            <person name="de Andrade N.C."/>
            <person name="Paes H.C."/>
            <person name="Nicola A.M."/>
            <person name="Albuquerque P."/>
            <person name="Gerber A.L."/>
            <person name="Martins V.P."/>
            <person name="Peconick L.D."/>
            <person name="Neto A.V."/>
            <person name="Chaucanez C.B."/>
            <person name="Silva P.A."/>
            <person name="Cunha O.L."/>
            <person name="de Oliveira F.F."/>
            <person name="dos Santos T.C."/>
            <person name="Barros A.L."/>
            <person name="Soares M.A."/>
            <person name="de Oliveira L.M."/>
            <person name="Marini M.M."/>
            <person name="Villalobos-Duno H."/>
            <person name="Cunha M.M."/>
            <person name="de Hoog S."/>
            <person name="da Silveira J.F."/>
            <person name="Henrissat B."/>
            <person name="Nino-Vega G.A."/>
            <person name="Cisalpino P.S."/>
            <person name="Mora-Montes H.M."/>
            <person name="Almeida S.R."/>
            <person name="Stajich J.E."/>
            <person name="Lopes-Bezerra L.M."/>
            <person name="Vasconcelos A.T."/>
            <person name="Felipe M.S."/>
        </authorList>
    </citation>
    <scope>NUCLEOTIDE SEQUENCE [LARGE SCALE GENOMIC DNA]</scope>
    <source>
        <strain evidence="2 3">5110</strain>
    </source>
</reference>
<dbReference type="HOGENOM" id="CLU_1143164_0_0_1"/>
<evidence type="ECO:0000313" key="3">
    <source>
        <dbReference type="Proteomes" id="UP000031575"/>
    </source>
</evidence>
<dbReference type="AlphaFoldDB" id="A0A0C2FBE8"/>
<feature type="compositionally biased region" description="Acidic residues" evidence="1">
    <location>
        <begin position="55"/>
        <end position="64"/>
    </location>
</feature>
<feature type="region of interest" description="Disordered" evidence="1">
    <location>
        <begin position="193"/>
        <end position="215"/>
    </location>
</feature>
<evidence type="ECO:0000256" key="1">
    <source>
        <dbReference type="SAM" id="MobiDB-lite"/>
    </source>
</evidence>
<accession>A0A0C2FBE8</accession>
<organism evidence="2 3">
    <name type="scientific">Sporothrix brasiliensis 5110</name>
    <dbReference type="NCBI Taxonomy" id="1398154"/>
    <lineage>
        <taxon>Eukaryota</taxon>
        <taxon>Fungi</taxon>
        <taxon>Dikarya</taxon>
        <taxon>Ascomycota</taxon>
        <taxon>Pezizomycotina</taxon>
        <taxon>Sordariomycetes</taxon>
        <taxon>Sordariomycetidae</taxon>
        <taxon>Ophiostomatales</taxon>
        <taxon>Ophiostomataceae</taxon>
        <taxon>Sporothrix</taxon>
    </lineage>
</organism>
<dbReference type="Proteomes" id="UP000031575">
    <property type="component" value="Unassembled WGS sequence"/>
</dbReference>
<dbReference type="VEuPathDB" id="FungiDB:SPBR_07810"/>
<protein>
    <submittedName>
        <fullName evidence="2">Uncharacterized protein</fullName>
    </submittedName>
</protein>
<feature type="region of interest" description="Disordered" evidence="1">
    <location>
        <begin position="49"/>
        <end position="68"/>
    </location>
</feature>
<dbReference type="GeneID" id="63680985"/>
<keyword evidence="3" id="KW-1185">Reference proteome</keyword>
<comment type="caution">
    <text evidence="2">The sequence shown here is derived from an EMBL/GenBank/DDBJ whole genome shotgun (WGS) entry which is preliminary data.</text>
</comment>